<reference evidence="1 2" key="1">
    <citation type="journal article" date="2012" name="Int. J. Syst. Evol. Microbiol.">
        <title>Vibrio caribbeanicus sp. nov., isolated from the marine sponge Scleritoderma cyanea.</title>
        <authorList>
            <person name="Hoffmann M."/>
            <person name="Monday S.R."/>
            <person name="Allard M.W."/>
            <person name="Strain E.A."/>
            <person name="Whittaker P."/>
            <person name="Naum M."/>
            <person name="McCarthy P.J."/>
            <person name="Lopez J.V."/>
            <person name="Fischer M."/>
            <person name="Brown E.W."/>
        </authorList>
    </citation>
    <scope>NUCLEOTIDE SEQUENCE [LARGE SCALE GENOMIC DNA]</scope>
    <source>
        <strain evidence="2">CIP 102891 / ATCC 33934</strain>
    </source>
</reference>
<dbReference type="Proteomes" id="UP000002817">
    <property type="component" value="Unassembled WGS sequence"/>
</dbReference>
<gene>
    <name evidence="1" type="ORF">VIOR3934_14247</name>
</gene>
<evidence type="ECO:0000313" key="1">
    <source>
        <dbReference type="EMBL" id="EGU48278.1"/>
    </source>
</evidence>
<dbReference type="AlphaFoldDB" id="F9SVH6"/>
<protein>
    <submittedName>
        <fullName evidence="1">Uncharacterized protein</fullName>
    </submittedName>
</protein>
<organism evidence="1 2">
    <name type="scientific">Vibrio orientalis CIP 102891 = ATCC 33934</name>
    <dbReference type="NCBI Taxonomy" id="675816"/>
    <lineage>
        <taxon>Bacteria</taxon>
        <taxon>Pseudomonadati</taxon>
        <taxon>Pseudomonadota</taxon>
        <taxon>Gammaproteobacteria</taxon>
        <taxon>Vibrionales</taxon>
        <taxon>Vibrionaceae</taxon>
        <taxon>Vibrio</taxon>
        <taxon>Vibrio oreintalis group</taxon>
    </lineage>
</organism>
<sequence length="40" mass="4604">MPEEYFYNNQQVKITKFECLHIIGAAEDESVQTNNKKGAD</sequence>
<dbReference type="EMBL" id="AFWH01000040">
    <property type="protein sequence ID" value="EGU48278.1"/>
    <property type="molecule type" value="Genomic_DNA"/>
</dbReference>
<evidence type="ECO:0000313" key="2">
    <source>
        <dbReference type="Proteomes" id="UP000002817"/>
    </source>
</evidence>
<accession>F9SVH6</accession>
<comment type="caution">
    <text evidence="1">The sequence shown here is derived from an EMBL/GenBank/DDBJ whole genome shotgun (WGS) entry which is preliminary data.</text>
</comment>
<name>F9SVH6_VIBOR</name>
<proteinExistence type="predicted"/>